<evidence type="ECO:0000313" key="1">
    <source>
        <dbReference type="EMBL" id="RDC61860.1"/>
    </source>
</evidence>
<dbReference type="AlphaFoldDB" id="A0A369QBZ0"/>
<keyword evidence="2" id="KW-1185">Reference proteome</keyword>
<evidence type="ECO:0000313" key="2">
    <source>
        <dbReference type="Proteomes" id="UP000253919"/>
    </source>
</evidence>
<name>A0A369QBZ0_9BACT</name>
<organism evidence="1 2">
    <name type="scientific">Adhaeribacter pallidiroseus</name>
    <dbReference type="NCBI Taxonomy" id="2072847"/>
    <lineage>
        <taxon>Bacteria</taxon>
        <taxon>Pseudomonadati</taxon>
        <taxon>Bacteroidota</taxon>
        <taxon>Cytophagia</taxon>
        <taxon>Cytophagales</taxon>
        <taxon>Hymenobacteraceae</taxon>
        <taxon>Adhaeribacter</taxon>
    </lineage>
</organism>
<comment type="caution">
    <text evidence="1">The sequence shown here is derived from an EMBL/GenBank/DDBJ whole genome shotgun (WGS) entry which is preliminary data.</text>
</comment>
<dbReference type="OrthoDB" id="9924503at2"/>
<dbReference type="Proteomes" id="UP000253919">
    <property type="component" value="Unassembled WGS sequence"/>
</dbReference>
<proteinExistence type="predicted"/>
<dbReference type="EMBL" id="QASA01000001">
    <property type="protein sequence ID" value="RDC61860.1"/>
    <property type="molecule type" value="Genomic_DNA"/>
</dbReference>
<gene>
    <name evidence="1" type="ORF">AHMF7616_00449</name>
</gene>
<dbReference type="RefSeq" id="WP_115371379.1">
    <property type="nucleotide sequence ID" value="NZ_QASA01000001.1"/>
</dbReference>
<protein>
    <submittedName>
        <fullName evidence="1">Uncharacterized protein</fullName>
    </submittedName>
</protein>
<sequence>MEGLLFTIFEDLDIPALSHEECQDSLYYLEFLLEQEDNPESFIKYQMLKINLIDRLSEISKPNKLRNKRV</sequence>
<reference evidence="1 2" key="1">
    <citation type="submission" date="2018-04" db="EMBL/GenBank/DDBJ databases">
        <title>Adhaeribacter sp. HMF7616 genome sequencing and assembly.</title>
        <authorList>
            <person name="Kang H."/>
            <person name="Kang J."/>
            <person name="Cha I."/>
            <person name="Kim H."/>
            <person name="Joh K."/>
        </authorList>
    </citation>
    <scope>NUCLEOTIDE SEQUENCE [LARGE SCALE GENOMIC DNA]</scope>
    <source>
        <strain evidence="1 2">HMF7616</strain>
    </source>
</reference>
<accession>A0A369QBZ0</accession>